<feature type="region of interest" description="Disordered" evidence="1">
    <location>
        <begin position="240"/>
        <end position="325"/>
    </location>
</feature>
<dbReference type="Proteomes" id="UP000784294">
    <property type="component" value="Unassembled WGS sequence"/>
</dbReference>
<accession>A0A3S4ZTF8</accession>
<keyword evidence="3" id="KW-1185">Reference proteome</keyword>
<dbReference type="AlphaFoldDB" id="A0A3S4ZTF8"/>
<feature type="compositionally biased region" description="Basic and acidic residues" evidence="1">
    <location>
        <begin position="44"/>
        <end position="63"/>
    </location>
</feature>
<dbReference type="EMBL" id="CAAALY010041188">
    <property type="protein sequence ID" value="VEL19345.1"/>
    <property type="molecule type" value="Genomic_DNA"/>
</dbReference>
<feature type="compositionally biased region" description="Basic and acidic residues" evidence="1">
    <location>
        <begin position="287"/>
        <end position="298"/>
    </location>
</feature>
<evidence type="ECO:0000313" key="2">
    <source>
        <dbReference type="EMBL" id="VEL19345.1"/>
    </source>
</evidence>
<proteinExistence type="predicted"/>
<name>A0A3S4ZTF8_9PLAT</name>
<protein>
    <submittedName>
        <fullName evidence="2">Uncharacterized protein</fullName>
    </submittedName>
</protein>
<feature type="compositionally biased region" description="Basic and acidic residues" evidence="1">
    <location>
        <begin position="17"/>
        <end position="27"/>
    </location>
</feature>
<organism evidence="2 3">
    <name type="scientific">Protopolystoma xenopodis</name>
    <dbReference type="NCBI Taxonomy" id="117903"/>
    <lineage>
        <taxon>Eukaryota</taxon>
        <taxon>Metazoa</taxon>
        <taxon>Spiralia</taxon>
        <taxon>Lophotrochozoa</taxon>
        <taxon>Platyhelminthes</taxon>
        <taxon>Monogenea</taxon>
        <taxon>Polyopisthocotylea</taxon>
        <taxon>Polystomatidea</taxon>
        <taxon>Polystomatidae</taxon>
        <taxon>Protopolystoma</taxon>
    </lineage>
</organism>
<sequence length="325" mass="35846">MQSRAPPEHGAILNRAPEARSQPECRPPKYVSQVMIISGSSSRTDSHEQHRPEDVSRDRKEQRPSVVDLDPGETGQTLQIVLAETNKSPKNQVSPGPWRQSQCRVEACLADGGINVQQPSDASKWESRVRVPRPLSPARIYASSYRGQNDSSHQPDDASTRRPLLLSSTGIRVEHRKRQGTRIGHEPSTPQKLTSDRIGTNGGSSPSSRLYAASGLWTRLEGLRPERWLGIFGDVACSSPKQTKGTRVPMGPSDRSDQHAKTNTGEGDFCESSRAEPQNPFGSVVNRRGERNVEREANGVRCKNGIKPPPDKRTSRWHNAECAGE</sequence>
<gene>
    <name evidence="2" type="ORF">PXEA_LOCUS12785</name>
</gene>
<comment type="caution">
    <text evidence="2">The sequence shown here is derived from an EMBL/GenBank/DDBJ whole genome shotgun (WGS) entry which is preliminary data.</text>
</comment>
<feature type="region of interest" description="Disordered" evidence="1">
    <location>
        <begin position="144"/>
        <end position="209"/>
    </location>
</feature>
<reference evidence="2" key="1">
    <citation type="submission" date="2018-11" db="EMBL/GenBank/DDBJ databases">
        <authorList>
            <consortium name="Pathogen Informatics"/>
        </authorList>
    </citation>
    <scope>NUCLEOTIDE SEQUENCE</scope>
</reference>
<feature type="region of interest" description="Disordered" evidence="1">
    <location>
        <begin position="1"/>
        <end position="76"/>
    </location>
</feature>
<evidence type="ECO:0000313" key="3">
    <source>
        <dbReference type="Proteomes" id="UP000784294"/>
    </source>
</evidence>
<evidence type="ECO:0000256" key="1">
    <source>
        <dbReference type="SAM" id="MobiDB-lite"/>
    </source>
</evidence>